<gene>
    <name evidence="1" type="ORF">C5167_045095</name>
</gene>
<proteinExistence type="predicted"/>
<organism evidence="1 2">
    <name type="scientific">Papaver somniferum</name>
    <name type="common">Opium poppy</name>
    <dbReference type="NCBI Taxonomy" id="3469"/>
    <lineage>
        <taxon>Eukaryota</taxon>
        <taxon>Viridiplantae</taxon>
        <taxon>Streptophyta</taxon>
        <taxon>Embryophyta</taxon>
        <taxon>Tracheophyta</taxon>
        <taxon>Spermatophyta</taxon>
        <taxon>Magnoliopsida</taxon>
        <taxon>Ranunculales</taxon>
        <taxon>Papaveraceae</taxon>
        <taxon>Papaveroideae</taxon>
        <taxon>Papaver</taxon>
    </lineage>
</organism>
<sequence length="44" mass="4931">MFKKVEFLAEASFYELHHDNPTTGSVQYVEWIGSVSVDNGVNQG</sequence>
<keyword evidence="2" id="KW-1185">Reference proteome</keyword>
<evidence type="ECO:0000313" key="1">
    <source>
        <dbReference type="EMBL" id="RZC82310.1"/>
    </source>
</evidence>
<reference evidence="1 2" key="1">
    <citation type="journal article" date="2018" name="Science">
        <title>The opium poppy genome and morphinan production.</title>
        <authorList>
            <person name="Guo L."/>
            <person name="Winzer T."/>
            <person name="Yang X."/>
            <person name="Li Y."/>
            <person name="Ning Z."/>
            <person name="He Z."/>
            <person name="Teodor R."/>
            <person name="Lu Y."/>
            <person name="Bowser T.A."/>
            <person name="Graham I.A."/>
            <person name="Ye K."/>
        </authorList>
    </citation>
    <scope>NUCLEOTIDE SEQUENCE [LARGE SCALE GENOMIC DNA]</scope>
    <source>
        <strain evidence="2">cv. HN1</strain>
        <tissue evidence="1">Leaves</tissue>
    </source>
</reference>
<dbReference type="AlphaFoldDB" id="A0A4Y7LCD1"/>
<dbReference type="Gramene" id="RZC82310">
    <property type="protein sequence ID" value="RZC82310"/>
    <property type="gene ID" value="C5167_045095"/>
</dbReference>
<accession>A0A4Y7LCD1</accession>
<dbReference type="Proteomes" id="UP000316621">
    <property type="component" value="Chromosome 11"/>
</dbReference>
<protein>
    <submittedName>
        <fullName evidence="1">Uncharacterized protein</fullName>
    </submittedName>
</protein>
<evidence type="ECO:0000313" key="2">
    <source>
        <dbReference type="Proteomes" id="UP000316621"/>
    </source>
</evidence>
<name>A0A4Y7LCD1_PAPSO</name>
<dbReference type="EMBL" id="CM010725">
    <property type="protein sequence ID" value="RZC82310.1"/>
    <property type="molecule type" value="Genomic_DNA"/>
</dbReference>